<dbReference type="InterPro" id="IPR001128">
    <property type="entry name" value="Cyt_P450"/>
</dbReference>
<dbReference type="GO" id="GO:0005506">
    <property type="term" value="F:iron ion binding"/>
    <property type="evidence" value="ECO:0007669"/>
    <property type="project" value="InterPro"/>
</dbReference>
<dbReference type="GO" id="GO:0020037">
    <property type="term" value="F:heme binding"/>
    <property type="evidence" value="ECO:0007669"/>
    <property type="project" value="InterPro"/>
</dbReference>
<name>A0A6A6H5N2_VIRVR</name>
<comment type="similarity">
    <text evidence="3">Belongs to the cytochrome P450 family.</text>
</comment>
<dbReference type="GO" id="GO:0004497">
    <property type="term" value="F:monooxygenase activity"/>
    <property type="evidence" value="ECO:0007669"/>
    <property type="project" value="UniProtKB-KW"/>
</dbReference>
<evidence type="ECO:0008006" key="6">
    <source>
        <dbReference type="Google" id="ProtNLM"/>
    </source>
</evidence>
<dbReference type="Gene3D" id="1.10.630.10">
    <property type="entry name" value="Cytochrome P450"/>
    <property type="match status" value="1"/>
</dbReference>
<evidence type="ECO:0000256" key="3">
    <source>
        <dbReference type="RuleBase" id="RU000461"/>
    </source>
</evidence>
<gene>
    <name evidence="4" type="ORF">EV356DRAFT_534047</name>
</gene>
<evidence type="ECO:0000256" key="2">
    <source>
        <dbReference type="ARBA" id="ARBA00023004"/>
    </source>
</evidence>
<keyword evidence="5" id="KW-1185">Reference proteome</keyword>
<organism evidence="4 5">
    <name type="scientific">Viridothelium virens</name>
    <name type="common">Speckled blister lichen</name>
    <name type="synonym">Trypethelium virens</name>
    <dbReference type="NCBI Taxonomy" id="1048519"/>
    <lineage>
        <taxon>Eukaryota</taxon>
        <taxon>Fungi</taxon>
        <taxon>Dikarya</taxon>
        <taxon>Ascomycota</taxon>
        <taxon>Pezizomycotina</taxon>
        <taxon>Dothideomycetes</taxon>
        <taxon>Dothideomycetes incertae sedis</taxon>
        <taxon>Trypetheliales</taxon>
        <taxon>Trypetheliaceae</taxon>
        <taxon>Viridothelium</taxon>
    </lineage>
</organism>
<sequence>MDGTPSKDSTQKAVLAFGYGSRRCLGKNIALSESQKFVIQLQLLRDFAIRIKGPEKPCRTENRGIIVHWEQDMILQSRRKWDEPGTLAFDEMKEKSKV</sequence>
<evidence type="ECO:0000313" key="4">
    <source>
        <dbReference type="EMBL" id="KAF2233169.1"/>
    </source>
</evidence>
<evidence type="ECO:0000313" key="5">
    <source>
        <dbReference type="Proteomes" id="UP000800092"/>
    </source>
</evidence>
<dbReference type="InterPro" id="IPR036396">
    <property type="entry name" value="Cyt_P450_sf"/>
</dbReference>
<keyword evidence="3" id="KW-0349">Heme</keyword>
<keyword evidence="1 3" id="KW-0479">Metal-binding</keyword>
<dbReference type="Pfam" id="PF00067">
    <property type="entry name" value="p450"/>
    <property type="match status" value="1"/>
</dbReference>
<dbReference type="InterPro" id="IPR017972">
    <property type="entry name" value="Cyt_P450_CS"/>
</dbReference>
<dbReference type="GO" id="GO:0016705">
    <property type="term" value="F:oxidoreductase activity, acting on paired donors, with incorporation or reduction of molecular oxygen"/>
    <property type="evidence" value="ECO:0007669"/>
    <property type="project" value="InterPro"/>
</dbReference>
<dbReference type="SUPFAM" id="SSF48264">
    <property type="entry name" value="Cytochrome P450"/>
    <property type="match status" value="1"/>
</dbReference>
<dbReference type="OrthoDB" id="3934656at2759"/>
<dbReference type="Proteomes" id="UP000800092">
    <property type="component" value="Unassembled WGS sequence"/>
</dbReference>
<keyword evidence="2 3" id="KW-0408">Iron</keyword>
<evidence type="ECO:0000256" key="1">
    <source>
        <dbReference type="ARBA" id="ARBA00022723"/>
    </source>
</evidence>
<dbReference type="PROSITE" id="PS00086">
    <property type="entry name" value="CYTOCHROME_P450"/>
    <property type="match status" value="1"/>
</dbReference>
<reference evidence="4" key="1">
    <citation type="journal article" date="2020" name="Stud. Mycol.">
        <title>101 Dothideomycetes genomes: a test case for predicting lifestyles and emergence of pathogens.</title>
        <authorList>
            <person name="Haridas S."/>
            <person name="Albert R."/>
            <person name="Binder M."/>
            <person name="Bloem J."/>
            <person name="Labutti K."/>
            <person name="Salamov A."/>
            <person name="Andreopoulos B."/>
            <person name="Baker S."/>
            <person name="Barry K."/>
            <person name="Bills G."/>
            <person name="Bluhm B."/>
            <person name="Cannon C."/>
            <person name="Castanera R."/>
            <person name="Culley D."/>
            <person name="Daum C."/>
            <person name="Ezra D."/>
            <person name="Gonzalez J."/>
            <person name="Henrissat B."/>
            <person name="Kuo A."/>
            <person name="Liang C."/>
            <person name="Lipzen A."/>
            <person name="Lutzoni F."/>
            <person name="Magnuson J."/>
            <person name="Mondo S."/>
            <person name="Nolan M."/>
            <person name="Ohm R."/>
            <person name="Pangilinan J."/>
            <person name="Park H.-J."/>
            <person name="Ramirez L."/>
            <person name="Alfaro M."/>
            <person name="Sun H."/>
            <person name="Tritt A."/>
            <person name="Yoshinaga Y."/>
            <person name="Zwiers L.-H."/>
            <person name="Turgeon B."/>
            <person name="Goodwin S."/>
            <person name="Spatafora J."/>
            <person name="Crous P."/>
            <person name="Grigoriev I."/>
        </authorList>
    </citation>
    <scope>NUCLEOTIDE SEQUENCE</scope>
    <source>
        <strain evidence="4">Tuck. ex Michener</strain>
    </source>
</reference>
<keyword evidence="3" id="KW-0503">Monooxygenase</keyword>
<protein>
    <recommendedName>
        <fullName evidence="6">Cytochrome P450</fullName>
    </recommendedName>
</protein>
<proteinExistence type="inferred from homology"/>
<dbReference type="EMBL" id="ML991809">
    <property type="protein sequence ID" value="KAF2233169.1"/>
    <property type="molecule type" value="Genomic_DNA"/>
</dbReference>
<accession>A0A6A6H5N2</accession>
<dbReference type="AlphaFoldDB" id="A0A6A6H5N2"/>
<keyword evidence="3" id="KW-0560">Oxidoreductase</keyword>